<reference evidence="3" key="2">
    <citation type="submission" date="2019-10" db="EMBL/GenBank/DDBJ databases">
        <title>A de novo genome assembly of a pear dwarfing rootstock.</title>
        <authorList>
            <person name="Wang F."/>
            <person name="Wang J."/>
            <person name="Li S."/>
            <person name="Zhang Y."/>
            <person name="Fang M."/>
            <person name="Ma L."/>
            <person name="Zhao Y."/>
            <person name="Jiang S."/>
        </authorList>
    </citation>
    <scope>NUCLEOTIDE SEQUENCE [LARGE SCALE GENOMIC DNA]</scope>
</reference>
<proteinExistence type="predicted"/>
<accession>A0A5N5GAZ1</accession>
<comment type="caution">
    <text evidence="2">The sequence shown here is derived from an EMBL/GenBank/DDBJ whole genome shotgun (WGS) entry which is preliminary data.</text>
</comment>
<feature type="region of interest" description="Disordered" evidence="1">
    <location>
        <begin position="1"/>
        <end position="20"/>
    </location>
</feature>
<reference evidence="2 3" key="3">
    <citation type="submission" date="2019-11" db="EMBL/GenBank/DDBJ databases">
        <title>A de novo genome assembly of a pear dwarfing rootstock.</title>
        <authorList>
            <person name="Wang F."/>
            <person name="Wang J."/>
            <person name="Li S."/>
            <person name="Zhang Y."/>
            <person name="Fang M."/>
            <person name="Ma L."/>
            <person name="Zhao Y."/>
            <person name="Jiang S."/>
        </authorList>
    </citation>
    <scope>NUCLEOTIDE SEQUENCE [LARGE SCALE GENOMIC DNA]</scope>
    <source>
        <strain evidence="2">S2</strain>
        <tissue evidence="2">Leaf</tissue>
    </source>
</reference>
<dbReference type="AlphaFoldDB" id="A0A5N5GAZ1"/>
<protein>
    <submittedName>
        <fullName evidence="2">Uncharacterized protein</fullName>
    </submittedName>
</protein>
<keyword evidence="3" id="KW-1185">Reference proteome</keyword>
<feature type="compositionally biased region" description="Basic and acidic residues" evidence="1">
    <location>
        <begin position="1"/>
        <end position="10"/>
    </location>
</feature>
<evidence type="ECO:0000313" key="2">
    <source>
        <dbReference type="EMBL" id="KAB2610921.1"/>
    </source>
</evidence>
<evidence type="ECO:0000313" key="3">
    <source>
        <dbReference type="Proteomes" id="UP000327157"/>
    </source>
</evidence>
<evidence type="ECO:0000256" key="1">
    <source>
        <dbReference type="SAM" id="MobiDB-lite"/>
    </source>
</evidence>
<gene>
    <name evidence="2" type="ORF">D8674_018953</name>
</gene>
<dbReference type="EMBL" id="SMOL01000487">
    <property type="protein sequence ID" value="KAB2610921.1"/>
    <property type="molecule type" value="Genomic_DNA"/>
</dbReference>
<reference evidence="2 3" key="1">
    <citation type="submission" date="2019-09" db="EMBL/GenBank/DDBJ databases">
        <authorList>
            <person name="Ou C."/>
        </authorList>
    </citation>
    <scope>NUCLEOTIDE SEQUENCE [LARGE SCALE GENOMIC DNA]</scope>
    <source>
        <strain evidence="2">S2</strain>
        <tissue evidence="2">Leaf</tissue>
    </source>
</reference>
<sequence>MSSFDRKSDEYLPPWYSQSGSSVKVGYFKAAHININFDELFQAFLKAYKHVIPSEVCVKRVKDDSDHEPCGRFSWNVLSARWSVEPTSNAH</sequence>
<dbReference type="Proteomes" id="UP000327157">
    <property type="component" value="Chromosome 17"/>
</dbReference>
<name>A0A5N5GAZ1_9ROSA</name>
<organism evidence="2 3">
    <name type="scientific">Pyrus ussuriensis x Pyrus communis</name>
    <dbReference type="NCBI Taxonomy" id="2448454"/>
    <lineage>
        <taxon>Eukaryota</taxon>
        <taxon>Viridiplantae</taxon>
        <taxon>Streptophyta</taxon>
        <taxon>Embryophyta</taxon>
        <taxon>Tracheophyta</taxon>
        <taxon>Spermatophyta</taxon>
        <taxon>Magnoliopsida</taxon>
        <taxon>eudicotyledons</taxon>
        <taxon>Gunneridae</taxon>
        <taxon>Pentapetalae</taxon>
        <taxon>rosids</taxon>
        <taxon>fabids</taxon>
        <taxon>Rosales</taxon>
        <taxon>Rosaceae</taxon>
        <taxon>Amygdaloideae</taxon>
        <taxon>Maleae</taxon>
        <taxon>Pyrus</taxon>
    </lineage>
</organism>